<dbReference type="Pfam" id="PF06580">
    <property type="entry name" value="His_kinase"/>
    <property type="match status" value="1"/>
</dbReference>
<name>A0A161LID2_9BACT</name>
<organism evidence="3 4">
    <name type="scientific">Paludibacter jiangxiensis</name>
    <dbReference type="NCBI Taxonomy" id="681398"/>
    <lineage>
        <taxon>Bacteria</taxon>
        <taxon>Pseudomonadati</taxon>
        <taxon>Bacteroidota</taxon>
        <taxon>Bacteroidia</taxon>
        <taxon>Bacteroidales</taxon>
        <taxon>Paludibacteraceae</taxon>
        <taxon>Paludibacter</taxon>
    </lineage>
</organism>
<sequence>MKWPLQKIWIHTLCWVAFALLPIIVSPDFSFFGSWEIGKPDIRNFISSLLMIPYFYANFYYFIPNYYHRKRYLQFGLITIGCFALITIFPSILIPEHWGVPQHMPHEPHNPMMPPPMDHGEMQHHQPQHHWIMPFQLESNFLKFLIILFLSILLKLRELWIKAQDEKKASELSYLKLQVNPHFLFNTLNSIYSLSLEKSDKTPSAIIKLSELMRYVTSEVNDDFVPLQKEANYISNYIELQRLRLGETASVDYSITGNITEQKIAPLILIPFIENAFKFGVNPEEPSHIKICLIINADKLTLSVYNKKVKLDKNIKANGTGLKNVRKRLALIYPTTHTLSIRESEKDFSIELTISQI</sequence>
<keyword evidence="4" id="KW-1185">Reference proteome</keyword>
<dbReference type="SUPFAM" id="SSF55874">
    <property type="entry name" value="ATPase domain of HSP90 chaperone/DNA topoisomerase II/histidine kinase"/>
    <property type="match status" value="1"/>
</dbReference>
<proteinExistence type="predicted"/>
<feature type="transmembrane region" description="Helical" evidence="1">
    <location>
        <begin position="141"/>
        <end position="160"/>
    </location>
</feature>
<keyword evidence="3" id="KW-0808">Transferase</keyword>
<keyword evidence="1" id="KW-0472">Membrane</keyword>
<keyword evidence="1" id="KW-0812">Transmembrane</keyword>
<dbReference type="InterPro" id="IPR036890">
    <property type="entry name" value="HATPase_C_sf"/>
</dbReference>
<feature type="transmembrane region" description="Helical" evidence="1">
    <location>
        <begin position="75"/>
        <end position="94"/>
    </location>
</feature>
<dbReference type="GO" id="GO:0000155">
    <property type="term" value="F:phosphorelay sensor kinase activity"/>
    <property type="evidence" value="ECO:0007669"/>
    <property type="project" value="InterPro"/>
</dbReference>
<dbReference type="AlphaFoldDB" id="A0A161LID2"/>
<keyword evidence="3" id="KW-0418">Kinase</keyword>
<dbReference type="Gene3D" id="3.30.565.10">
    <property type="entry name" value="Histidine kinase-like ATPase, C-terminal domain"/>
    <property type="match status" value="1"/>
</dbReference>
<dbReference type="PANTHER" id="PTHR34220">
    <property type="entry name" value="SENSOR HISTIDINE KINASE YPDA"/>
    <property type="match status" value="1"/>
</dbReference>
<comment type="caution">
    <text evidence="3">The sequence shown here is derived from an EMBL/GenBank/DDBJ whole genome shotgun (WGS) entry which is preliminary data.</text>
</comment>
<dbReference type="OrthoDB" id="9809908at2"/>
<dbReference type="InterPro" id="IPR010559">
    <property type="entry name" value="Sig_transdc_His_kin_internal"/>
</dbReference>
<reference evidence="4" key="1">
    <citation type="submission" date="2016-04" db="EMBL/GenBank/DDBJ databases">
        <title>Draft genome sequence of Paludibacter jiangxiensis strain NM7.</title>
        <authorList>
            <person name="Qiu Y."/>
            <person name="Matsuura N."/>
            <person name="Ohashi A."/>
            <person name="Tourlousse M.D."/>
            <person name="Sekiguchi Y."/>
        </authorList>
    </citation>
    <scope>NUCLEOTIDE SEQUENCE [LARGE SCALE GENOMIC DNA]</scope>
    <source>
        <strain evidence="4">NM7</strain>
    </source>
</reference>
<dbReference type="EMBL" id="BDCR01000001">
    <property type="protein sequence ID" value="GAT62126.1"/>
    <property type="molecule type" value="Genomic_DNA"/>
</dbReference>
<dbReference type="RefSeq" id="WP_068702062.1">
    <property type="nucleotide sequence ID" value="NZ_BDCR01000001.1"/>
</dbReference>
<gene>
    <name evidence="3" type="ORF">PJIAN_1717</name>
</gene>
<accession>A0A161LID2</accession>
<evidence type="ECO:0000259" key="2">
    <source>
        <dbReference type="Pfam" id="PF06580"/>
    </source>
</evidence>
<dbReference type="PANTHER" id="PTHR34220:SF7">
    <property type="entry name" value="SENSOR HISTIDINE KINASE YPDA"/>
    <property type="match status" value="1"/>
</dbReference>
<dbReference type="STRING" id="681398.PJIAN_1717"/>
<feature type="domain" description="Signal transduction histidine kinase internal region" evidence="2">
    <location>
        <begin position="171"/>
        <end position="247"/>
    </location>
</feature>
<feature type="transmembrane region" description="Helical" evidence="1">
    <location>
        <begin position="45"/>
        <end position="63"/>
    </location>
</feature>
<feature type="transmembrane region" description="Helical" evidence="1">
    <location>
        <begin position="7"/>
        <end position="25"/>
    </location>
</feature>
<evidence type="ECO:0000313" key="3">
    <source>
        <dbReference type="EMBL" id="GAT62126.1"/>
    </source>
</evidence>
<evidence type="ECO:0000313" key="4">
    <source>
        <dbReference type="Proteomes" id="UP000076586"/>
    </source>
</evidence>
<evidence type="ECO:0000256" key="1">
    <source>
        <dbReference type="SAM" id="Phobius"/>
    </source>
</evidence>
<dbReference type="GO" id="GO:0016020">
    <property type="term" value="C:membrane"/>
    <property type="evidence" value="ECO:0007669"/>
    <property type="project" value="InterPro"/>
</dbReference>
<dbReference type="InterPro" id="IPR050640">
    <property type="entry name" value="Bact_2-comp_sensor_kinase"/>
</dbReference>
<keyword evidence="1" id="KW-1133">Transmembrane helix</keyword>
<reference evidence="4" key="2">
    <citation type="journal article" date="2017" name="Genome Announc.">
        <title>Draft genome sequence of Paludibacter jiangxiensis NM7(T), a propionate-producing fermentative bacterium.</title>
        <authorList>
            <person name="Qiu Y.-L."/>
            <person name="Tourlousse D.M."/>
            <person name="Matsuura N."/>
            <person name="Ohashi A."/>
            <person name="Sekiguchi Y."/>
        </authorList>
    </citation>
    <scope>NUCLEOTIDE SEQUENCE [LARGE SCALE GENOMIC DNA]</scope>
    <source>
        <strain evidence="4">NM7</strain>
    </source>
</reference>
<dbReference type="Proteomes" id="UP000076586">
    <property type="component" value="Unassembled WGS sequence"/>
</dbReference>
<protein>
    <submittedName>
        <fullName evidence="3">Histidine kinase</fullName>
    </submittedName>
</protein>